<sequence>MFLGLVLTGLVVAEAAAAQQDGFARQRAPGVPLAPKPTEIYGDLARDDLRPGVDRMAPPVHGRLERKAERGAERELPMPKPVPSIIAR</sequence>
<evidence type="ECO:0000313" key="3">
    <source>
        <dbReference type="Proteomes" id="UP000255207"/>
    </source>
</evidence>
<accession>A0A370KXC5</accession>
<organism evidence="2 3">
    <name type="scientific">Bosea caraganae</name>
    <dbReference type="NCBI Taxonomy" id="2763117"/>
    <lineage>
        <taxon>Bacteria</taxon>
        <taxon>Pseudomonadati</taxon>
        <taxon>Pseudomonadota</taxon>
        <taxon>Alphaproteobacteria</taxon>
        <taxon>Hyphomicrobiales</taxon>
        <taxon>Boseaceae</taxon>
        <taxon>Bosea</taxon>
    </lineage>
</organism>
<proteinExistence type="predicted"/>
<name>A0A370KXC5_9HYPH</name>
<dbReference type="AlphaFoldDB" id="A0A370KXC5"/>
<evidence type="ECO:0000256" key="1">
    <source>
        <dbReference type="SAM" id="MobiDB-lite"/>
    </source>
</evidence>
<comment type="caution">
    <text evidence="2">The sequence shown here is derived from an EMBL/GenBank/DDBJ whole genome shotgun (WGS) entry which is preliminary data.</text>
</comment>
<gene>
    <name evidence="2" type="ORF">DWE98_28815</name>
</gene>
<keyword evidence="3" id="KW-1185">Reference proteome</keyword>
<dbReference type="Proteomes" id="UP000255207">
    <property type="component" value="Unassembled WGS sequence"/>
</dbReference>
<reference evidence="3" key="1">
    <citation type="submission" date="2018-07" db="EMBL/GenBank/DDBJ databases">
        <authorList>
            <person name="Safronova V.I."/>
            <person name="Chirak E.R."/>
            <person name="Sazanova A.L."/>
        </authorList>
    </citation>
    <scope>NUCLEOTIDE SEQUENCE [LARGE SCALE GENOMIC DNA]</scope>
    <source>
        <strain evidence="3">RCAM04685</strain>
    </source>
</reference>
<dbReference type="EMBL" id="QQTP01000036">
    <property type="protein sequence ID" value="RDJ19621.1"/>
    <property type="molecule type" value="Genomic_DNA"/>
</dbReference>
<feature type="compositionally biased region" description="Basic and acidic residues" evidence="1">
    <location>
        <begin position="62"/>
        <end position="77"/>
    </location>
</feature>
<feature type="region of interest" description="Disordered" evidence="1">
    <location>
        <begin position="51"/>
        <end position="88"/>
    </location>
</feature>
<protein>
    <submittedName>
        <fullName evidence="2">Uncharacterized protein</fullName>
    </submittedName>
</protein>
<evidence type="ECO:0000313" key="2">
    <source>
        <dbReference type="EMBL" id="RDJ19621.1"/>
    </source>
</evidence>